<dbReference type="Pfam" id="PF00080">
    <property type="entry name" value="Sod_Cu"/>
    <property type="match status" value="1"/>
</dbReference>
<evidence type="ECO:0000256" key="7">
    <source>
        <dbReference type="ARBA" id="ARBA00024900"/>
    </source>
</evidence>
<dbReference type="GO" id="GO:0005507">
    <property type="term" value="F:copper ion binding"/>
    <property type="evidence" value="ECO:0007669"/>
    <property type="project" value="InterPro"/>
</dbReference>
<dbReference type="EMBL" id="MINN01000071">
    <property type="protein sequence ID" value="OIU72751.1"/>
    <property type="molecule type" value="Genomic_DNA"/>
</dbReference>
<evidence type="ECO:0000256" key="3">
    <source>
        <dbReference type="ARBA" id="ARBA00022729"/>
    </source>
</evidence>
<feature type="domain" description="Superoxide dismutase copper/zinc binding" evidence="9">
    <location>
        <begin position="41"/>
        <end position="171"/>
    </location>
</feature>
<keyword evidence="8" id="KW-0560">Oxidoreductase</keyword>
<gene>
    <name evidence="10" type="ORF">BHE18_18415</name>
</gene>
<evidence type="ECO:0000256" key="1">
    <source>
        <dbReference type="ARBA" id="ARBA00010457"/>
    </source>
</evidence>
<dbReference type="OrthoDB" id="9792957at2"/>
<dbReference type="EC" id="1.15.1.1" evidence="8"/>
<dbReference type="CDD" id="cd00305">
    <property type="entry name" value="Cu-Zn_Superoxide_Dismutase"/>
    <property type="match status" value="1"/>
</dbReference>
<evidence type="ECO:0000256" key="6">
    <source>
        <dbReference type="ARBA" id="ARBA00023157"/>
    </source>
</evidence>
<sequence length="178" mass="19001">MMKKNMILYIAVTAVLLGACAIENPKKMELDMKNETGDSLGKVILQEVSEGVEVDLDLEGLPPGEHGIHFHEKGACKRPDFVSAGNHFNPDDKKHGLLHPEGAHGGDLPNIIVEGDGVAKVKLMAPTVTMSKGKTSLFTKDGTSLIITENKDDGMTQPAGDSGARIACGEIAKEKEKK</sequence>
<dbReference type="InterPro" id="IPR001424">
    <property type="entry name" value="SOD_Cu_Zn_dom"/>
</dbReference>
<keyword evidence="5 8" id="KW-0186">Copper</keyword>
<proteinExistence type="inferred from homology"/>
<name>A0A1J6WY45_9BACI</name>
<dbReference type="SUPFAM" id="SSF49329">
    <property type="entry name" value="Cu,Zn superoxide dismutase-like"/>
    <property type="match status" value="1"/>
</dbReference>
<dbReference type="PROSITE" id="PS51257">
    <property type="entry name" value="PROKAR_LIPOPROTEIN"/>
    <property type="match status" value="1"/>
</dbReference>
<evidence type="ECO:0000256" key="2">
    <source>
        <dbReference type="ARBA" id="ARBA00022723"/>
    </source>
</evidence>
<comment type="similarity">
    <text evidence="1 8">Belongs to the Cu-Zn superoxide dismutase family.</text>
</comment>
<evidence type="ECO:0000259" key="9">
    <source>
        <dbReference type="Pfam" id="PF00080"/>
    </source>
</evidence>
<organism evidence="10 11">
    <name type="scientific">Rossellomorea aquimaris</name>
    <dbReference type="NCBI Taxonomy" id="189382"/>
    <lineage>
        <taxon>Bacteria</taxon>
        <taxon>Bacillati</taxon>
        <taxon>Bacillota</taxon>
        <taxon>Bacilli</taxon>
        <taxon>Bacillales</taxon>
        <taxon>Bacillaceae</taxon>
        <taxon>Rossellomorea</taxon>
    </lineage>
</organism>
<evidence type="ECO:0000256" key="5">
    <source>
        <dbReference type="ARBA" id="ARBA00023008"/>
    </source>
</evidence>
<dbReference type="InterPro" id="IPR024134">
    <property type="entry name" value="SOD_Cu/Zn_/chaperone"/>
</dbReference>
<dbReference type="AlphaFoldDB" id="A0A1J6WY45"/>
<dbReference type="Gene3D" id="2.60.40.200">
    <property type="entry name" value="Superoxide dismutase, copper/zinc binding domain"/>
    <property type="match status" value="1"/>
</dbReference>
<comment type="function">
    <text evidence="7">Destroys radicals which are normally produced within the cells and which are toxic to biological systems. May play a role in favoring mycobacterial survival in phagocytes.</text>
</comment>
<dbReference type="Proteomes" id="UP000182062">
    <property type="component" value="Unassembled WGS sequence"/>
</dbReference>
<comment type="cofactor">
    <cofactor evidence="8">
        <name>Zn(2+)</name>
        <dbReference type="ChEBI" id="CHEBI:29105"/>
    </cofactor>
    <text evidence="8">Binds 1 zinc ion per subunit.</text>
</comment>
<evidence type="ECO:0000256" key="4">
    <source>
        <dbReference type="ARBA" id="ARBA00022833"/>
    </source>
</evidence>
<keyword evidence="6" id="KW-1015">Disulfide bond</keyword>
<evidence type="ECO:0000313" key="11">
    <source>
        <dbReference type="Proteomes" id="UP000182062"/>
    </source>
</evidence>
<comment type="cofactor">
    <cofactor evidence="8">
        <name>Cu cation</name>
        <dbReference type="ChEBI" id="CHEBI:23378"/>
    </cofactor>
    <text evidence="8">Binds 1 copper ion per subunit.</text>
</comment>
<dbReference type="GO" id="GO:0004784">
    <property type="term" value="F:superoxide dismutase activity"/>
    <property type="evidence" value="ECO:0007669"/>
    <property type="project" value="UniProtKB-EC"/>
</dbReference>
<keyword evidence="2 8" id="KW-0479">Metal-binding</keyword>
<keyword evidence="4 8" id="KW-0862">Zinc</keyword>
<evidence type="ECO:0000313" key="10">
    <source>
        <dbReference type="EMBL" id="OIU72751.1"/>
    </source>
</evidence>
<keyword evidence="11" id="KW-1185">Reference proteome</keyword>
<evidence type="ECO:0000256" key="8">
    <source>
        <dbReference type="RuleBase" id="RU000393"/>
    </source>
</evidence>
<comment type="caution">
    <text evidence="10">The sequence shown here is derived from an EMBL/GenBank/DDBJ whole genome shotgun (WGS) entry which is preliminary data.</text>
</comment>
<dbReference type="RefSeq" id="WP_071617187.1">
    <property type="nucleotide sequence ID" value="NZ_MINN01000071.1"/>
</dbReference>
<dbReference type="InterPro" id="IPR018152">
    <property type="entry name" value="SOD_Cu/Zn_BS"/>
</dbReference>
<dbReference type="InterPro" id="IPR036423">
    <property type="entry name" value="SOD-like_Cu/Zn_dom_sf"/>
</dbReference>
<accession>A0A1J6WY45</accession>
<dbReference type="PROSITE" id="PS00332">
    <property type="entry name" value="SOD_CU_ZN_2"/>
    <property type="match status" value="1"/>
</dbReference>
<keyword evidence="3" id="KW-0732">Signal</keyword>
<comment type="catalytic activity">
    <reaction evidence="8">
        <text>2 superoxide + 2 H(+) = H2O2 + O2</text>
        <dbReference type="Rhea" id="RHEA:20696"/>
        <dbReference type="ChEBI" id="CHEBI:15378"/>
        <dbReference type="ChEBI" id="CHEBI:15379"/>
        <dbReference type="ChEBI" id="CHEBI:16240"/>
        <dbReference type="ChEBI" id="CHEBI:18421"/>
        <dbReference type="EC" id="1.15.1.1"/>
    </reaction>
</comment>
<dbReference type="PANTHER" id="PTHR10003">
    <property type="entry name" value="SUPEROXIDE DISMUTASE CU-ZN -RELATED"/>
    <property type="match status" value="1"/>
</dbReference>
<dbReference type="FunFam" id="2.60.40.200:FF:000005">
    <property type="entry name" value="Superoxide dismutase [Cu-Zn]"/>
    <property type="match status" value="1"/>
</dbReference>
<reference evidence="10 11" key="1">
    <citation type="submission" date="2016-09" db="EMBL/GenBank/DDBJ databases">
        <title>Bacillus aquimaris SAMM genome sequence reveals colonization and biosurfactant production capacities.</title>
        <authorList>
            <person name="Waghmode S.R."/>
            <person name="Suryavanshi M.V."/>
        </authorList>
    </citation>
    <scope>NUCLEOTIDE SEQUENCE [LARGE SCALE GENOMIC DNA]</scope>
    <source>
        <strain evidence="10 11">SAMM</strain>
    </source>
</reference>
<protein>
    <recommendedName>
        <fullName evidence="8">Superoxide dismutase [Cu-Zn]</fullName>
        <ecNumber evidence="8">1.15.1.1</ecNumber>
    </recommendedName>
</protein>